<reference evidence="1 2" key="1">
    <citation type="journal article" date="2021" name="J. Hered.">
        <title>A chromosome-level genome assembly of the parasitoid wasp, Cotesia glomerata (Hymenoptera: Braconidae).</title>
        <authorList>
            <person name="Pinto B.J."/>
            <person name="Weis J.J."/>
            <person name="Gamble T."/>
            <person name="Ode P.J."/>
            <person name="Paul R."/>
            <person name="Zaspel J.M."/>
        </authorList>
    </citation>
    <scope>NUCLEOTIDE SEQUENCE [LARGE SCALE GENOMIC DNA]</scope>
    <source>
        <strain evidence="1">CgM1</strain>
    </source>
</reference>
<accession>A0AAV7ITP2</accession>
<evidence type="ECO:0000313" key="2">
    <source>
        <dbReference type="Proteomes" id="UP000826195"/>
    </source>
</evidence>
<gene>
    <name evidence="1" type="ORF">KQX54_006696</name>
</gene>
<dbReference type="Proteomes" id="UP000826195">
    <property type="component" value="Unassembled WGS sequence"/>
</dbReference>
<evidence type="ECO:0000313" key="1">
    <source>
        <dbReference type="EMBL" id="KAH0557477.1"/>
    </source>
</evidence>
<name>A0AAV7ITP2_COTGL</name>
<dbReference type="EMBL" id="JAHXZJ010000747">
    <property type="protein sequence ID" value="KAH0557477.1"/>
    <property type="molecule type" value="Genomic_DNA"/>
</dbReference>
<keyword evidence="2" id="KW-1185">Reference proteome</keyword>
<proteinExistence type="predicted"/>
<organism evidence="1 2">
    <name type="scientific">Cotesia glomerata</name>
    <name type="common">Lepidopteran parasitic wasp</name>
    <name type="synonym">Apanteles glomeratus</name>
    <dbReference type="NCBI Taxonomy" id="32391"/>
    <lineage>
        <taxon>Eukaryota</taxon>
        <taxon>Metazoa</taxon>
        <taxon>Ecdysozoa</taxon>
        <taxon>Arthropoda</taxon>
        <taxon>Hexapoda</taxon>
        <taxon>Insecta</taxon>
        <taxon>Pterygota</taxon>
        <taxon>Neoptera</taxon>
        <taxon>Endopterygota</taxon>
        <taxon>Hymenoptera</taxon>
        <taxon>Apocrita</taxon>
        <taxon>Ichneumonoidea</taxon>
        <taxon>Braconidae</taxon>
        <taxon>Microgastrinae</taxon>
        <taxon>Cotesia</taxon>
    </lineage>
</organism>
<dbReference type="AlphaFoldDB" id="A0AAV7ITP2"/>
<protein>
    <submittedName>
        <fullName evidence="1">Uncharacterized protein</fullName>
    </submittedName>
</protein>
<comment type="caution">
    <text evidence="1">The sequence shown here is derived from an EMBL/GenBank/DDBJ whole genome shotgun (WGS) entry which is preliminary data.</text>
</comment>
<sequence>MEPDDYPLRVGDTFASNTDLQTYMTKVIDDTGELFTKLRSDKLYPSHFKNASLSESEIDNVIKKLEYLRITYKCKYGASTQKSKQNVVQKKRNTRFREIGELKGWNGIQRSTCGSGISQLDESMDSSP</sequence>